<evidence type="ECO:0000256" key="1">
    <source>
        <dbReference type="ARBA" id="ARBA00022714"/>
    </source>
</evidence>
<dbReference type="Gene3D" id="3.90.380.10">
    <property type="entry name" value="Naphthalene 1,2-dioxygenase Alpha Subunit, Chain A, domain 1"/>
    <property type="match status" value="1"/>
</dbReference>
<dbReference type="PANTHER" id="PTHR21266">
    <property type="entry name" value="IRON-SULFUR DOMAIN CONTAINING PROTEIN"/>
    <property type="match status" value="1"/>
</dbReference>
<dbReference type="AlphaFoldDB" id="A0A6C0FA73"/>
<reference evidence="7" key="1">
    <citation type="journal article" date="2020" name="Nature">
        <title>Giant virus diversity and host interactions through global metagenomics.</title>
        <authorList>
            <person name="Schulz F."/>
            <person name="Roux S."/>
            <person name="Paez-Espino D."/>
            <person name="Jungbluth S."/>
            <person name="Walsh D.A."/>
            <person name="Denef V.J."/>
            <person name="McMahon K.D."/>
            <person name="Konstantinidis K.T."/>
            <person name="Eloe-Fadrosh E.A."/>
            <person name="Kyrpides N.C."/>
            <person name="Woyke T."/>
        </authorList>
    </citation>
    <scope>NUCLEOTIDE SEQUENCE</scope>
    <source>
        <strain evidence="7">GVMAG-M-3300009182-46</strain>
    </source>
</reference>
<accession>A0A6C0FA73</accession>
<evidence type="ECO:0000256" key="4">
    <source>
        <dbReference type="ARBA" id="ARBA00023004"/>
    </source>
</evidence>
<dbReference type="InterPro" id="IPR050584">
    <property type="entry name" value="Cholesterol_7-desaturase"/>
</dbReference>
<organism evidence="7">
    <name type="scientific">viral metagenome</name>
    <dbReference type="NCBI Taxonomy" id="1070528"/>
    <lineage>
        <taxon>unclassified sequences</taxon>
        <taxon>metagenomes</taxon>
        <taxon>organismal metagenomes</taxon>
    </lineage>
</organism>
<keyword evidence="3" id="KW-0560">Oxidoreductase</keyword>
<keyword evidence="5" id="KW-0411">Iron-sulfur</keyword>
<evidence type="ECO:0000256" key="2">
    <source>
        <dbReference type="ARBA" id="ARBA00022723"/>
    </source>
</evidence>
<sequence>MNIVRTILLCLLSLTSNTGFILRGIFRTYRNHNINKNININSDSFIETRQPAAVALQTVEEAENKYNLNWYVIGEAKRMKNNVLNRITVWNRDYVFWKNNNNYYAMDDDCSHKGASLSRGKLVNNNVMCPYHGYEFNTNGVLCKVPGLNFTNTPCQNQNTYNIVEKNGWIYMNTVSNVLYSPRNISIFEEDEARNSSLSRIFINMPFKAYGRVLTENSLDVMHIGFVHTFGNKQSPSPTKEVPPYLVGDYPYHYKTEYDYTSGKDSIAKKVFGFKQLKIENEFALPHTTIARVKFGEFFSTIVTFASPINVTHSTLFVKTYRNFWNSKECDTFSKLYNWIGDRVTTEMMIATVLQDKAIIENIKLQHSDGKFNMKFDKLQNVYKTLYKKLVHNLTVTKE</sequence>
<dbReference type="InterPro" id="IPR017941">
    <property type="entry name" value="Rieske_2Fe-2S"/>
</dbReference>
<evidence type="ECO:0000259" key="6">
    <source>
        <dbReference type="PROSITE" id="PS51296"/>
    </source>
</evidence>
<dbReference type="EMBL" id="MN739030">
    <property type="protein sequence ID" value="QHT36055.1"/>
    <property type="molecule type" value="Genomic_DNA"/>
</dbReference>
<evidence type="ECO:0000313" key="7">
    <source>
        <dbReference type="EMBL" id="QHT36055.1"/>
    </source>
</evidence>
<dbReference type="Gene3D" id="2.102.10.10">
    <property type="entry name" value="Rieske [2Fe-2S] iron-sulphur domain"/>
    <property type="match status" value="1"/>
</dbReference>
<evidence type="ECO:0000256" key="3">
    <source>
        <dbReference type="ARBA" id="ARBA00023002"/>
    </source>
</evidence>
<dbReference type="GO" id="GO:0046872">
    <property type="term" value="F:metal ion binding"/>
    <property type="evidence" value="ECO:0007669"/>
    <property type="project" value="UniProtKB-KW"/>
</dbReference>
<name>A0A6C0FA73_9ZZZZ</name>
<protein>
    <recommendedName>
        <fullName evidence="6">Rieske domain-containing protein</fullName>
    </recommendedName>
</protein>
<dbReference type="GO" id="GO:0016491">
    <property type="term" value="F:oxidoreductase activity"/>
    <property type="evidence" value="ECO:0007669"/>
    <property type="project" value="UniProtKB-KW"/>
</dbReference>
<feature type="domain" description="Rieske" evidence="6">
    <location>
        <begin position="70"/>
        <end position="172"/>
    </location>
</feature>
<keyword evidence="2" id="KW-0479">Metal-binding</keyword>
<dbReference type="SUPFAM" id="SSF55961">
    <property type="entry name" value="Bet v1-like"/>
    <property type="match status" value="1"/>
</dbReference>
<keyword evidence="4" id="KW-0408">Iron</keyword>
<dbReference type="PANTHER" id="PTHR21266:SF60">
    <property type="entry name" value="3-KETOSTEROID-9-ALPHA-MONOOXYGENASE, OXYGENASE COMPONENT"/>
    <property type="match status" value="1"/>
</dbReference>
<keyword evidence="1" id="KW-0001">2Fe-2S</keyword>
<dbReference type="InterPro" id="IPR036922">
    <property type="entry name" value="Rieske_2Fe-2S_sf"/>
</dbReference>
<evidence type="ECO:0000256" key="5">
    <source>
        <dbReference type="ARBA" id="ARBA00023014"/>
    </source>
</evidence>
<dbReference type="Pfam" id="PF00355">
    <property type="entry name" value="Rieske"/>
    <property type="match status" value="1"/>
</dbReference>
<proteinExistence type="predicted"/>
<dbReference type="GO" id="GO:0051537">
    <property type="term" value="F:2 iron, 2 sulfur cluster binding"/>
    <property type="evidence" value="ECO:0007669"/>
    <property type="project" value="UniProtKB-KW"/>
</dbReference>
<dbReference type="SUPFAM" id="SSF50022">
    <property type="entry name" value="ISP domain"/>
    <property type="match status" value="1"/>
</dbReference>
<dbReference type="PROSITE" id="PS51296">
    <property type="entry name" value="RIESKE"/>
    <property type="match status" value="1"/>
</dbReference>